<dbReference type="SMART" id="SM00382">
    <property type="entry name" value="AAA"/>
    <property type="match status" value="1"/>
</dbReference>
<dbReference type="InterPro" id="IPR024633">
    <property type="entry name" value="DnaA_N_dom"/>
</dbReference>
<dbReference type="SMART" id="SM00760">
    <property type="entry name" value="Bac_DnaA_C"/>
    <property type="match status" value="1"/>
</dbReference>
<dbReference type="AlphaFoldDB" id="A0A1B1U5Z3"/>
<dbReference type="KEGG" id="het:BBW65_04890"/>
<evidence type="ECO:0000256" key="5">
    <source>
        <dbReference type="ARBA" id="ARBA00022840"/>
    </source>
</evidence>
<dbReference type="Proteomes" id="UP000092884">
    <property type="component" value="Chromosome"/>
</dbReference>
<comment type="domain">
    <text evidence="8">Domain I is involved in oligomerization and binding regulators, domain II is flexibile and of varying length in different bacteria, domain III forms the AAA+ region, while domain IV binds dsDNA.</text>
</comment>
<dbReference type="NCBIfam" id="TIGR00362">
    <property type="entry name" value="DnaA"/>
    <property type="match status" value="1"/>
</dbReference>
<feature type="binding site" evidence="8">
    <location>
        <position position="145"/>
    </location>
    <ligand>
        <name>ATP</name>
        <dbReference type="ChEBI" id="CHEBI:30616"/>
    </ligand>
</feature>
<dbReference type="SUPFAM" id="SSF48295">
    <property type="entry name" value="TrpR-like"/>
    <property type="match status" value="1"/>
</dbReference>
<dbReference type="Gene3D" id="1.10.1750.10">
    <property type="match status" value="1"/>
</dbReference>
<dbReference type="Pfam" id="PF00308">
    <property type="entry name" value="Bac_DnaA"/>
    <property type="match status" value="1"/>
</dbReference>
<dbReference type="CDD" id="cd06571">
    <property type="entry name" value="Bac_DnaA_C"/>
    <property type="match status" value="1"/>
</dbReference>
<dbReference type="GO" id="GO:0005524">
    <property type="term" value="F:ATP binding"/>
    <property type="evidence" value="ECO:0007669"/>
    <property type="project" value="UniProtKB-UniRule"/>
</dbReference>
<dbReference type="PANTHER" id="PTHR30050:SF2">
    <property type="entry name" value="CHROMOSOMAL REPLICATION INITIATOR PROTEIN DNAA"/>
    <property type="match status" value="1"/>
</dbReference>
<dbReference type="InterPro" id="IPR018312">
    <property type="entry name" value="Chromosome_initiator_DnaA_CS"/>
</dbReference>
<keyword evidence="2 8" id="KW-0963">Cytoplasm</keyword>
<dbReference type="RefSeq" id="WP_066340516.1">
    <property type="nucleotide sequence ID" value="NZ_CP016503.1"/>
</dbReference>
<dbReference type="InterPro" id="IPR001957">
    <property type="entry name" value="Chromosome_initiator_DnaA"/>
</dbReference>
<reference evidence="15" key="1">
    <citation type="submission" date="2016-07" db="EMBL/GenBank/DDBJ databases">
        <authorList>
            <person name="Florea S."/>
            <person name="Webb J.S."/>
            <person name="Jaromczyk J."/>
            <person name="Schardl C.L."/>
        </authorList>
    </citation>
    <scope>NUCLEOTIDE SEQUENCE [LARGE SCALE GENOMIC DNA]</scope>
    <source>
        <strain evidence="15">MIT 01-6242</strain>
    </source>
</reference>
<feature type="region of interest" description="Domain I, interacts with DnaA modulators" evidence="8">
    <location>
        <begin position="1"/>
        <end position="79"/>
    </location>
</feature>
<keyword evidence="7 8" id="KW-0238">DNA-binding</keyword>
<evidence type="ECO:0000313" key="15">
    <source>
        <dbReference type="Proteomes" id="UP000092884"/>
    </source>
</evidence>
<evidence type="ECO:0000256" key="1">
    <source>
        <dbReference type="ARBA" id="ARBA00006583"/>
    </source>
</evidence>
<dbReference type="GO" id="GO:0008289">
    <property type="term" value="F:lipid binding"/>
    <property type="evidence" value="ECO:0007669"/>
    <property type="project" value="UniProtKB-KW"/>
</dbReference>
<dbReference type="GO" id="GO:0003688">
    <property type="term" value="F:DNA replication origin binding"/>
    <property type="evidence" value="ECO:0007669"/>
    <property type="project" value="UniProtKB-UniRule"/>
</dbReference>
<organism evidence="14 15">
    <name type="scientific">Helicobacter enhydrae</name>
    <dbReference type="NCBI Taxonomy" id="222136"/>
    <lineage>
        <taxon>Bacteria</taxon>
        <taxon>Pseudomonadati</taxon>
        <taxon>Campylobacterota</taxon>
        <taxon>Epsilonproteobacteria</taxon>
        <taxon>Campylobacterales</taxon>
        <taxon>Helicobacteraceae</taxon>
        <taxon>Helicobacter</taxon>
    </lineage>
</organism>
<keyword evidence="5 8" id="KW-0067">ATP-binding</keyword>
<keyword evidence="15" id="KW-1185">Reference proteome</keyword>
<evidence type="ECO:0000256" key="7">
    <source>
        <dbReference type="ARBA" id="ARBA00023125"/>
    </source>
</evidence>
<evidence type="ECO:0000256" key="11">
    <source>
        <dbReference type="RuleBase" id="RU004227"/>
    </source>
</evidence>
<feature type="binding site" evidence="8">
    <location>
        <position position="144"/>
    </location>
    <ligand>
        <name>ATP</name>
        <dbReference type="ChEBI" id="CHEBI:30616"/>
    </ligand>
</feature>
<feature type="binding site" evidence="8">
    <location>
        <position position="142"/>
    </location>
    <ligand>
        <name>ATP</name>
        <dbReference type="ChEBI" id="CHEBI:30616"/>
    </ligand>
</feature>
<keyword evidence="3 8" id="KW-0235">DNA replication</keyword>
<comment type="subcellular location">
    <subcellularLocation>
        <location evidence="8">Cytoplasm</location>
    </subcellularLocation>
</comment>
<dbReference type="InterPro" id="IPR013317">
    <property type="entry name" value="DnaA_dom"/>
</dbReference>
<dbReference type="FunFam" id="3.40.50.300:FF:000668">
    <property type="entry name" value="Chromosomal replication initiator protein DnaA"/>
    <property type="match status" value="1"/>
</dbReference>
<dbReference type="HAMAP" id="MF_00377">
    <property type="entry name" value="DnaA_bact"/>
    <property type="match status" value="1"/>
</dbReference>
<keyword evidence="4 8" id="KW-0547">Nucleotide-binding</keyword>
<feature type="domain" description="AAA+ ATPase" evidence="12">
    <location>
        <begin position="131"/>
        <end position="260"/>
    </location>
</feature>
<evidence type="ECO:0000256" key="3">
    <source>
        <dbReference type="ARBA" id="ARBA00022705"/>
    </source>
</evidence>
<comment type="caution">
    <text evidence="8">Lacks conserved residue(s) required for the propagation of feature annotation.</text>
</comment>
<dbReference type="STRING" id="222136.BBW65_04890"/>
<dbReference type="OrthoDB" id="9807019at2"/>
<evidence type="ECO:0000256" key="9">
    <source>
        <dbReference type="NCBIfam" id="TIGR00362"/>
    </source>
</evidence>
<evidence type="ECO:0000256" key="10">
    <source>
        <dbReference type="RuleBase" id="RU000577"/>
    </source>
</evidence>
<dbReference type="Gene3D" id="3.40.50.300">
    <property type="entry name" value="P-loop containing nucleotide triphosphate hydrolases"/>
    <property type="match status" value="1"/>
</dbReference>
<dbReference type="GO" id="GO:0006275">
    <property type="term" value="P:regulation of DNA replication"/>
    <property type="evidence" value="ECO:0007669"/>
    <property type="project" value="UniProtKB-UniRule"/>
</dbReference>
<dbReference type="InterPro" id="IPR038454">
    <property type="entry name" value="DnaA_N_sf"/>
</dbReference>
<dbReference type="CDD" id="cd00009">
    <property type="entry name" value="AAA"/>
    <property type="match status" value="1"/>
</dbReference>
<dbReference type="InterPro" id="IPR013159">
    <property type="entry name" value="DnaA_C"/>
</dbReference>
<dbReference type="Pfam" id="PF08299">
    <property type="entry name" value="Bac_DnaA_C"/>
    <property type="match status" value="1"/>
</dbReference>
<dbReference type="InterPro" id="IPR010921">
    <property type="entry name" value="Trp_repressor/repl_initiator"/>
</dbReference>
<dbReference type="GO" id="GO:0005737">
    <property type="term" value="C:cytoplasm"/>
    <property type="evidence" value="ECO:0007669"/>
    <property type="project" value="UniProtKB-SubCell"/>
</dbReference>
<keyword evidence="6 8" id="KW-0446">Lipid-binding</keyword>
<feature type="region of interest" description="Domain IV, binds dsDNA" evidence="8">
    <location>
        <begin position="312"/>
        <end position="435"/>
    </location>
</feature>
<evidence type="ECO:0000256" key="4">
    <source>
        <dbReference type="ARBA" id="ARBA00022741"/>
    </source>
</evidence>
<dbReference type="Pfam" id="PF11638">
    <property type="entry name" value="DnaA_N"/>
    <property type="match status" value="1"/>
</dbReference>
<dbReference type="InterPro" id="IPR003593">
    <property type="entry name" value="AAA+_ATPase"/>
</dbReference>
<evidence type="ECO:0000256" key="2">
    <source>
        <dbReference type="ARBA" id="ARBA00022490"/>
    </source>
</evidence>
<dbReference type="InterPro" id="IPR020591">
    <property type="entry name" value="Chromosome_initiator_DnaA-like"/>
</dbReference>
<dbReference type="PANTHER" id="PTHR30050">
    <property type="entry name" value="CHROMOSOMAL REPLICATION INITIATOR PROTEIN DNAA"/>
    <property type="match status" value="1"/>
</dbReference>
<name>A0A1B1U5Z3_9HELI</name>
<dbReference type="SUPFAM" id="SSF52540">
    <property type="entry name" value="P-loop containing nucleoside triphosphate hydrolases"/>
    <property type="match status" value="1"/>
</dbReference>
<evidence type="ECO:0000259" key="12">
    <source>
        <dbReference type="SMART" id="SM00382"/>
    </source>
</evidence>
<dbReference type="GO" id="GO:0006270">
    <property type="term" value="P:DNA replication initiation"/>
    <property type="evidence" value="ECO:0007669"/>
    <property type="project" value="UniProtKB-UniRule"/>
</dbReference>
<gene>
    <name evidence="8" type="primary">dnaA</name>
    <name evidence="14" type="ORF">BBW65_04890</name>
</gene>
<evidence type="ECO:0000259" key="13">
    <source>
        <dbReference type="SMART" id="SM00760"/>
    </source>
</evidence>
<evidence type="ECO:0000313" key="14">
    <source>
        <dbReference type="EMBL" id="ANV98176.1"/>
    </source>
</evidence>
<evidence type="ECO:0000256" key="6">
    <source>
        <dbReference type="ARBA" id="ARBA00023121"/>
    </source>
</evidence>
<comment type="function">
    <text evidence="8 10">Plays an essential role in the initiation and regulation of chromosomal replication. ATP-DnaA binds to the origin of replication (oriC) to initiate formation of the DNA replication initiation complex once per cell cycle. Binds the DnaA box (a 9 base pair repeat at the origin) and separates the double-stranded (ds)DNA. Forms a right-handed helical filament on oriC DNA; dsDNA binds to the exterior of the filament while single-stranded (ss)DNA is stabiized in the filament's interior. The ATP-DnaA-oriC complex binds and stabilizes one strand of the AT-rich DNA unwinding element (DUE), permitting loading of DNA polymerase. After initiation quickly degrades to an ADP-DnaA complex that is not apt for DNA replication. Binds acidic phospholipids.</text>
</comment>
<dbReference type="InterPro" id="IPR027417">
    <property type="entry name" value="P-loop_NTPase"/>
</dbReference>
<dbReference type="PRINTS" id="PR00051">
    <property type="entry name" value="DNAA"/>
</dbReference>
<dbReference type="GO" id="GO:0005886">
    <property type="term" value="C:plasma membrane"/>
    <property type="evidence" value="ECO:0007669"/>
    <property type="project" value="TreeGrafter"/>
</dbReference>
<dbReference type="PROSITE" id="PS01008">
    <property type="entry name" value="DNAA"/>
    <property type="match status" value="1"/>
</dbReference>
<sequence length="435" mass="50696">MDNILERFKEEITNYEYKTYISKMKYDADDSKANHIIFNVPNIFLANWIKATYQERLQSFFEQHIHHKFKIEIRVQKKITKLSNQTQKIQKKIITKTLLNPAYIFDLFIVGDSNKLAFEVARIVAQTQAKQYNPMLIHGNTGVGKTHLLNAIGNEATKNGKVVIYVTAEQFLNDYLTRINNNTMDRFREKYRNCDYLLIDDVQFFGGKEKIQEEFFHTFNELHNNQKQIVMTSDKSPEKINGLEERLKSRFGWGFCTNIFPPEIETKILIIRQKCNTNNYKIDDEIIQLIASNTNDTRQIEGILLKLNTQSLILGQEITTKMANNVIKETFERSNEDITLEKIIKTTALTLNIKPSDIKSKSRTKVVANARRYVIYLARSLTLNSMPVLAKELNMKDHSAISKAYKKIEEEINTNLMTKATIEEIKMKILEEDKK</sequence>
<dbReference type="Gene3D" id="1.10.8.60">
    <property type="match status" value="1"/>
</dbReference>
<feature type="domain" description="Chromosomal replication initiator DnaA C-terminal" evidence="13">
    <location>
        <begin position="339"/>
        <end position="408"/>
    </location>
</feature>
<evidence type="ECO:0000256" key="8">
    <source>
        <dbReference type="HAMAP-Rule" id="MF_00377"/>
    </source>
</evidence>
<feature type="binding site" evidence="8">
    <location>
        <position position="146"/>
    </location>
    <ligand>
        <name>ATP</name>
        <dbReference type="ChEBI" id="CHEBI:30616"/>
    </ligand>
</feature>
<comment type="subunit">
    <text evidence="8">Oligomerizes as a right-handed, spiral filament on DNA at oriC.</text>
</comment>
<comment type="similarity">
    <text evidence="1 8 11">Belongs to the DnaA family.</text>
</comment>
<protein>
    <recommendedName>
        <fullName evidence="8 9">Chromosomal replication initiator protein DnaA</fullName>
    </recommendedName>
</protein>
<dbReference type="EMBL" id="CP016503">
    <property type="protein sequence ID" value="ANV98176.1"/>
    <property type="molecule type" value="Genomic_DNA"/>
</dbReference>
<accession>A0A1B1U5Z3</accession>
<proteinExistence type="inferred from homology"/>
<dbReference type="Gene3D" id="3.30.300.180">
    <property type="match status" value="1"/>
</dbReference>